<dbReference type="EMBL" id="LK023315">
    <property type="protein sequence ID" value="CDS04797.1"/>
    <property type="molecule type" value="Genomic_DNA"/>
</dbReference>
<keyword evidence="1" id="KW-0812">Transmembrane</keyword>
<dbReference type="OrthoDB" id="1600564at2759"/>
<evidence type="ECO:0000256" key="1">
    <source>
        <dbReference type="SAM" id="Phobius"/>
    </source>
</evidence>
<gene>
    <name evidence="2" type="ORF">LRAMOSA07327</name>
</gene>
<protein>
    <submittedName>
        <fullName evidence="2">Uncharacterized protein</fullName>
    </submittedName>
</protein>
<dbReference type="InterPro" id="IPR001087">
    <property type="entry name" value="GDSL"/>
</dbReference>
<organism evidence="2">
    <name type="scientific">Lichtheimia ramosa</name>
    <dbReference type="NCBI Taxonomy" id="688394"/>
    <lineage>
        <taxon>Eukaryota</taxon>
        <taxon>Fungi</taxon>
        <taxon>Fungi incertae sedis</taxon>
        <taxon>Mucoromycota</taxon>
        <taxon>Mucoromycotina</taxon>
        <taxon>Mucoromycetes</taxon>
        <taxon>Mucorales</taxon>
        <taxon>Lichtheimiaceae</taxon>
        <taxon>Lichtheimia</taxon>
    </lineage>
</organism>
<reference evidence="2" key="1">
    <citation type="journal article" date="2014" name="Genome Announc.">
        <title>De novo whole-genome sequence and genome annotation of Lichtheimia ramosa.</title>
        <authorList>
            <person name="Linde J."/>
            <person name="Schwartze V."/>
            <person name="Binder U."/>
            <person name="Lass-Florl C."/>
            <person name="Voigt K."/>
            <person name="Horn F."/>
        </authorList>
    </citation>
    <scope>NUCLEOTIDE SEQUENCE</scope>
    <source>
        <strain evidence="2">JMRC FSU:6197</strain>
    </source>
</reference>
<keyword evidence="1" id="KW-0472">Membrane</keyword>
<dbReference type="InterPro" id="IPR036514">
    <property type="entry name" value="SGNH_hydro_sf"/>
</dbReference>
<dbReference type="Gene3D" id="3.40.50.1110">
    <property type="entry name" value="SGNH hydrolase"/>
    <property type="match status" value="1"/>
</dbReference>
<feature type="transmembrane region" description="Helical" evidence="1">
    <location>
        <begin position="265"/>
        <end position="284"/>
    </location>
</feature>
<dbReference type="GO" id="GO:0016788">
    <property type="term" value="F:hydrolase activity, acting on ester bonds"/>
    <property type="evidence" value="ECO:0007669"/>
    <property type="project" value="InterPro"/>
</dbReference>
<dbReference type="AlphaFoldDB" id="A0A077WDU9"/>
<keyword evidence="1" id="KW-1133">Transmembrane helix</keyword>
<dbReference type="SUPFAM" id="SSF52266">
    <property type="entry name" value="SGNH hydrolase"/>
    <property type="match status" value="1"/>
</dbReference>
<proteinExistence type="predicted"/>
<evidence type="ECO:0000313" key="2">
    <source>
        <dbReference type="EMBL" id="CDS04797.1"/>
    </source>
</evidence>
<dbReference type="Pfam" id="PF00657">
    <property type="entry name" value="Lipase_GDSL"/>
    <property type="match status" value="1"/>
</dbReference>
<name>A0A077WDU9_9FUNG</name>
<sequence length="312" mass="34790">MSTLFVYGDSYSDTNDRTRQTNGPLWSENLARAWDIPLKSYAQSGASACNRPDFPSDLARQLQAAKPAIEAAKDQNNIHAVFIGNTDIADGKTTDVEPLVDCVKQHVLELSRLDPNAEILVIGLLPLDFSPYYLAHNKEQSIIKQRTQGYNVGLEDGADSWNAQFVDTYTLFSYVLGDPAEYNMDNVEDAYWETCQGSCLDPVDNYLWWDQVHMTGAGHRALSNELVSKRPVVNEQPVIPPPTSSPAGTISEQESSFLEESGYDIHFASWVVLCGVCVFILLLVRPARLTNMCRSWFRSKKHIKSSAGYSIV</sequence>
<accession>A0A077WDU9</accession>